<name>A0A182VG66_ANOME</name>
<feature type="compositionally biased region" description="Acidic residues" evidence="1">
    <location>
        <begin position="53"/>
        <end position="89"/>
    </location>
</feature>
<evidence type="ECO:0000256" key="1">
    <source>
        <dbReference type="SAM" id="MobiDB-lite"/>
    </source>
</evidence>
<organism evidence="2 3">
    <name type="scientific">Anopheles merus</name>
    <name type="common">Mosquito</name>
    <dbReference type="NCBI Taxonomy" id="30066"/>
    <lineage>
        <taxon>Eukaryota</taxon>
        <taxon>Metazoa</taxon>
        <taxon>Ecdysozoa</taxon>
        <taxon>Arthropoda</taxon>
        <taxon>Hexapoda</taxon>
        <taxon>Insecta</taxon>
        <taxon>Pterygota</taxon>
        <taxon>Neoptera</taxon>
        <taxon>Endopterygota</taxon>
        <taxon>Diptera</taxon>
        <taxon>Nematocera</taxon>
        <taxon>Culicoidea</taxon>
        <taxon>Culicidae</taxon>
        <taxon>Anophelinae</taxon>
        <taxon>Anopheles</taxon>
    </lineage>
</organism>
<dbReference type="EnsemblMetazoa" id="AMEM014439-RA">
    <property type="protein sequence ID" value="AMEM014439-PA"/>
    <property type="gene ID" value="AMEM014439"/>
</dbReference>
<accession>A0A182VG66</accession>
<sequence length="110" mass="12063">MSIWLSSRSDAKLDWRAEDVPVVVALTEISTVGVVVVVPPGAGSSVPDGAAPDPDDVATFEDEEEDEEEEAEDDEEEEEEEDEEEELELPESPAIAFITFRFIKWPALAA</sequence>
<feature type="region of interest" description="Disordered" evidence="1">
    <location>
        <begin position="40"/>
        <end position="91"/>
    </location>
</feature>
<protein>
    <submittedName>
        <fullName evidence="2">Uncharacterized protein</fullName>
    </submittedName>
</protein>
<evidence type="ECO:0000313" key="3">
    <source>
        <dbReference type="Proteomes" id="UP000075903"/>
    </source>
</evidence>
<dbReference type="Proteomes" id="UP000075903">
    <property type="component" value="Unassembled WGS sequence"/>
</dbReference>
<dbReference type="AlphaFoldDB" id="A0A182VG66"/>
<evidence type="ECO:0000313" key="2">
    <source>
        <dbReference type="EnsemblMetazoa" id="AMEM014439-PA"/>
    </source>
</evidence>
<proteinExistence type="predicted"/>
<dbReference type="VEuPathDB" id="VectorBase:AMEM014439"/>
<reference evidence="2" key="1">
    <citation type="submission" date="2020-05" db="UniProtKB">
        <authorList>
            <consortium name="EnsemblMetazoa"/>
        </authorList>
    </citation>
    <scope>IDENTIFICATION</scope>
    <source>
        <strain evidence="2">MAF</strain>
    </source>
</reference>
<feature type="compositionally biased region" description="Low complexity" evidence="1">
    <location>
        <begin position="40"/>
        <end position="52"/>
    </location>
</feature>
<keyword evidence="3" id="KW-1185">Reference proteome</keyword>